<dbReference type="EMBL" id="BARS01036045">
    <property type="protein sequence ID" value="GAG25392.1"/>
    <property type="molecule type" value="Genomic_DNA"/>
</dbReference>
<dbReference type="AlphaFoldDB" id="X0WQB3"/>
<evidence type="ECO:0000259" key="1">
    <source>
        <dbReference type="Pfam" id="PF00535"/>
    </source>
</evidence>
<dbReference type="SUPFAM" id="SSF53448">
    <property type="entry name" value="Nucleotide-diphospho-sugar transferases"/>
    <property type="match status" value="1"/>
</dbReference>
<organism evidence="2">
    <name type="scientific">marine sediment metagenome</name>
    <dbReference type="NCBI Taxonomy" id="412755"/>
    <lineage>
        <taxon>unclassified sequences</taxon>
        <taxon>metagenomes</taxon>
        <taxon>ecological metagenomes</taxon>
    </lineage>
</organism>
<feature type="domain" description="Glycosyltransferase 2-like" evidence="1">
    <location>
        <begin position="7"/>
        <end position="142"/>
    </location>
</feature>
<dbReference type="InterPro" id="IPR029044">
    <property type="entry name" value="Nucleotide-diphossugar_trans"/>
</dbReference>
<dbReference type="Gene3D" id="3.90.550.10">
    <property type="entry name" value="Spore Coat Polysaccharide Biosynthesis Protein SpsA, Chain A"/>
    <property type="match status" value="1"/>
</dbReference>
<comment type="caution">
    <text evidence="2">The sequence shown here is derived from an EMBL/GenBank/DDBJ whole genome shotgun (WGS) entry which is preliminary data.</text>
</comment>
<sequence>MTENCTMIITTYNKPNLLRRILTYYNKCKFDNKIIVADTSSKENKKENKKIISNCKNLDIFYLTEFPTIDEFPGASGQFVKIADATEQVEDEYCLTCADDDFIIPEGIKKSVDFLEKNSDFVIAQGQHLSFSITDEAFHWNYPPKIDSNIHSDPASRLLQHFSKYTLTIYAVHKTEIMNKIWKETTRTKNLGVFGELTASMLTP</sequence>
<dbReference type="InterPro" id="IPR001173">
    <property type="entry name" value="Glyco_trans_2-like"/>
</dbReference>
<proteinExistence type="predicted"/>
<evidence type="ECO:0000313" key="2">
    <source>
        <dbReference type="EMBL" id="GAG25392.1"/>
    </source>
</evidence>
<reference evidence="2" key="1">
    <citation type="journal article" date="2014" name="Front. Microbiol.">
        <title>High frequency of phylogenetically diverse reductive dehalogenase-homologous genes in deep subseafloor sedimentary metagenomes.</title>
        <authorList>
            <person name="Kawai M."/>
            <person name="Futagami T."/>
            <person name="Toyoda A."/>
            <person name="Takaki Y."/>
            <person name="Nishi S."/>
            <person name="Hori S."/>
            <person name="Arai W."/>
            <person name="Tsubouchi T."/>
            <person name="Morono Y."/>
            <person name="Uchiyama I."/>
            <person name="Ito T."/>
            <person name="Fujiyama A."/>
            <person name="Inagaki F."/>
            <person name="Takami H."/>
        </authorList>
    </citation>
    <scope>NUCLEOTIDE SEQUENCE</scope>
    <source>
        <strain evidence="2">Expedition CK06-06</strain>
    </source>
</reference>
<dbReference type="InterPro" id="IPR031042">
    <property type="entry name" value="Glyco_TIGR04440"/>
</dbReference>
<dbReference type="Pfam" id="PF00535">
    <property type="entry name" value="Glycos_transf_2"/>
    <property type="match status" value="1"/>
</dbReference>
<accession>X0WQB3</accession>
<gene>
    <name evidence="2" type="ORF">S01H1_55449</name>
</gene>
<feature type="non-terminal residue" evidence="2">
    <location>
        <position position="204"/>
    </location>
</feature>
<protein>
    <recommendedName>
        <fullName evidence="1">Glycosyltransferase 2-like domain-containing protein</fullName>
    </recommendedName>
</protein>
<name>X0WQB3_9ZZZZ</name>
<dbReference type="NCBIfam" id="TIGR04440">
    <property type="entry name" value="glyco_TIGR04440"/>
    <property type="match status" value="1"/>
</dbReference>